<evidence type="ECO:0000313" key="1">
    <source>
        <dbReference type="EMBL" id="KAI3811969.1"/>
    </source>
</evidence>
<reference evidence="2" key="1">
    <citation type="journal article" date="2022" name="Mol. Ecol. Resour.">
        <title>The genomes of chicory, endive, great burdock and yacon provide insights into Asteraceae palaeo-polyploidization history and plant inulin production.</title>
        <authorList>
            <person name="Fan W."/>
            <person name="Wang S."/>
            <person name="Wang H."/>
            <person name="Wang A."/>
            <person name="Jiang F."/>
            <person name="Liu H."/>
            <person name="Zhao H."/>
            <person name="Xu D."/>
            <person name="Zhang Y."/>
        </authorList>
    </citation>
    <scope>NUCLEOTIDE SEQUENCE [LARGE SCALE GENOMIC DNA]</scope>
    <source>
        <strain evidence="2">cv. Yunnan</strain>
    </source>
</reference>
<organism evidence="1 2">
    <name type="scientific">Smallanthus sonchifolius</name>
    <dbReference type="NCBI Taxonomy" id="185202"/>
    <lineage>
        <taxon>Eukaryota</taxon>
        <taxon>Viridiplantae</taxon>
        <taxon>Streptophyta</taxon>
        <taxon>Embryophyta</taxon>
        <taxon>Tracheophyta</taxon>
        <taxon>Spermatophyta</taxon>
        <taxon>Magnoliopsida</taxon>
        <taxon>eudicotyledons</taxon>
        <taxon>Gunneridae</taxon>
        <taxon>Pentapetalae</taxon>
        <taxon>asterids</taxon>
        <taxon>campanulids</taxon>
        <taxon>Asterales</taxon>
        <taxon>Asteraceae</taxon>
        <taxon>Asteroideae</taxon>
        <taxon>Heliantheae alliance</taxon>
        <taxon>Millerieae</taxon>
        <taxon>Smallanthus</taxon>
    </lineage>
</organism>
<gene>
    <name evidence="1" type="ORF">L1987_16667</name>
</gene>
<accession>A0ACB9IVL8</accession>
<proteinExistence type="predicted"/>
<name>A0ACB9IVL8_9ASTR</name>
<reference evidence="1 2" key="2">
    <citation type="journal article" date="2022" name="Mol. Ecol. Resour.">
        <title>The genomes of chicory, endive, great burdock and yacon provide insights into Asteraceae paleo-polyploidization history and plant inulin production.</title>
        <authorList>
            <person name="Fan W."/>
            <person name="Wang S."/>
            <person name="Wang H."/>
            <person name="Wang A."/>
            <person name="Jiang F."/>
            <person name="Liu H."/>
            <person name="Zhao H."/>
            <person name="Xu D."/>
            <person name="Zhang Y."/>
        </authorList>
    </citation>
    <scope>NUCLEOTIDE SEQUENCE [LARGE SCALE GENOMIC DNA]</scope>
    <source>
        <strain evidence="2">cv. Yunnan</strain>
        <tissue evidence="1">Leaves</tissue>
    </source>
</reference>
<dbReference type="Proteomes" id="UP001056120">
    <property type="component" value="Linkage Group LG06"/>
</dbReference>
<comment type="caution">
    <text evidence="1">The sequence shown here is derived from an EMBL/GenBank/DDBJ whole genome shotgun (WGS) entry which is preliminary data.</text>
</comment>
<protein>
    <submittedName>
        <fullName evidence="1">Uncharacterized protein</fullName>
    </submittedName>
</protein>
<keyword evidence="2" id="KW-1185">Reference proteome</keyword>
<evidence type="ECO:0000313" key="2">
    <source>
        <dbReference type="Proteomes" id="UP001056120"/>
    </source>
</evidence>
<sequence length="571" mass="65210">MIYTLVLVHLLGLFAVVYGETDGGLVSPSQLEMFVDEIPDMPRIKGYDVVHGVPVSKTLKIIMFQKHWKFHKDLPPTKVFAYGETKRTATVPGPTIEAVHGVSTHVRWQNHLPSKHILPWDPTIPTAIPRNKNGVPTVVHLHGGIDEPQSDGNSHSWFTARFQEVGPHWTKKTYHYHNQQQPGNLYYHDHAMGLTRVNLLAGLFGAYIIRHHDVEAPLGLPSGNKFDRPLVVFDRSFRTNGSIYMDPAGNNPNIHPQWQPEYFGDVIVVNGKAWPYMTVSRRKYRFRIINASNARFFKFFFSNGLRFIHVGSDSVYSEESVLVKEILVGPSEIADVVVDFSKSKSNSVILHNGAAYPYPGGDPVNENNGKVMKFIINRHVEIDSSRVPKKLLKYPTPSLSEVSKTRYIAMYEYTSPIDEPVHLYINAMSYDNPVTEEPKVGSTEIWNVINLTEDNHPLHIHLGLFKVLEQTNITNIDEFRECMNKYNNAEKCKIEKYARGEKLSVEPYEKGWKNVYKMHPGYVTKIIVKFAYIHTNASYPFDATAEPGYVYHCHILDHEDNVMMRPLKMVK</sequence>
<dbReference type="EMBL" id="CM042023">
    <property type="protein sequence ID" value="KAI3811969.1"/>
    <property type="molecule type" value="Genomic_DNA"/>
</dbReference>